<protein>
    <recommendedName>
        <fullName evidence="2">DUF3850 domain-containing protein</fullName>
    </recommendedName>
</protein>
<name>A0A1E7G6X3_LACLC</name>
<dbReference type="Gene3D" id="2.30.130.30">
    <property type="entry name" value="Hypothetical protein"/>
    <property type="match status" value="1"/>
</dbReference>
<evidence type="ECO:0008006" key="2">
    <source>
        <dbReference type="Google" id="ProtNLM"/>
    </source>
</evidence>
<comment type="caution">
    <text evidence="1">The sequence shown here is derived from an EMBL/GenBank/DDBJ whole genome shotgun (WGS) entry which is preliminary data.</text>
</comment>
<dbReference type="Proteomes" id="UP000176236">
    <property type="component" value="Chromosome"/>
</dbReference>
<gene>
    <name evidence="1" type="ORF">AJ89_02230</name>
</gene>
<dbReference type="RefSeq" id="WP_075070383.1">
    <property type="nucleotide sequence ID" value="NZ_CM007353.1"/>
</dbReference>
<dbReference type="AlphaFoldDB" id="A0A1E7G6X3"/>
<organism evidence="1">
    <name type="scientific">Lactococcus cremoris subsp. cremoris IBB477</name>
    <dbReference type="NCBI Taxonomy" id="1449093"/>
    <lineage>
        <taxon>Bacteria</taxon>
        <taxon>Bacillati</taxon>
        <taxon>Bacillota</taxon>
        <taxon>Bacilli</taxon>
        <taxon>Lactobacillales</taxon>
        <taxon>Streptococcaceae</taxon>
        <taxon>Lactococcus</taxon>
        <taxon>Lactococcus cremoris subsp. cremoris</taxon>
    </lineage>
</organism>
<sequence length="143" mass="15962">MKEYKVNTTTFSSTKKRNKSILIIKSDSDFKVGDDLELICFAYGNYYHESEDKVLLDGDGPWGCLEITDKDNADRLKTKITCVLSASEVNEGGKVAFENKLLPIIKSEGRSNGYDDFIKVLKNAFESDQLPDGNVILGIEVVK</sequence>
<accession>A0A1E7G6X3</accession>
<reference evidence="1" key="1">
    <citation type="journal article" date="2016" name="Appl. Microbiol. Biotechnol.">
        <title>Adhesion of the genome-sequenced Lactococcus lactis subsp. cremoris IBB477 strain is mediated by specific molecular determinants.</title>
        <authorList>
            <person name="Radziwill-Bienkowska J.M."/>
            <person name="Le D.T."/>
            <person name="Szczesny P."/>
            <person name="Duviau M.P."/>
            <person name="Aleksandrzak-Piekarczyk T."/>
            <person name="Loubiere P."/>
            <person name="Mercier-Bonin M."/>
            <person name="Bardowski J.K."/>
            <person name="Kowalczyk M."/>
        </authorList>
    </citation>
    <scope>NUCLEOTIDE SEQUENCE [LARGE SCALE GENOMIC DNA]</scope>
    <source>
        <strain evidence="1">IBB477</strain>
    </source>
</reference>
<evidence type="ECO:0000313" key="1">
    <source>
        <dbReference type="EMBL" id="OEU40729.1"/>
    </source>
</evidence>
<proteinExistence type="predicted"/>
<dbReference type="EMBL" id="JMMZ01000004">
    <property type="protein sequence ID" value="OEU40729.1"/>
    <property type="molecule type" value="Genomic_DNA"/>
</dbReference>